<dbReference type="PANTHER" id="PTHR32468:SF105">
    <property type="entry name" value="CATION_H+ EXCHANGER 3"/>
    <property type="match status" value="1"/>
</dbReference>
<evidence type="ECO:0000256" key="1">
    <source>
        <dbReference type="ARBA" id="ARBA00004141"/>
    </source>
</evidence>
<accession>A0AAN9NU74</accession>
<dbReference type="GO" id="GO:0016020">
    <property type="term" value="C:membrane"/>
    <property type="evidence" value="ECO:0007669"/>
    <property type="project" value="UniProtKB-SubCell"/>
</dbReference>
<keyword evidence="3" id="KW-0633">Potassium transport</keyword>
<name>A0AAN9NU74_PHACN</name>
<evidence type="ECO:0000256" key="2">
    <source>
        <dbReference type="ARBA" id="ARBA00022448"/>
    </source>
</evidence>
<evidence type="ECO:0000256" key="9">
    <source>
        <dbReference type="ARBA" id="ARBA00038341"/>
    </source>
</evidence>
<keyword evidence="2" id="KW-0813">Transport</keyword>
<evidence type="ECO:0000256" key="4">
    <source>
        <dbReference type="ARBA" id="ARBA00022692"/>
    </source>
</evidence>
<dbReference type="InterPro" id="IPR050794">
    <property type="entry name" value="CPA2_transporter"/>
</dbReference>
<feature type="transmembrane region" description="Helical" evidence="10">
    <location>
        <begin position="188"/>
        <end position="211"/>
    </location>
</feature>
<dbReference type="GO" id="GO:0012505">
    <property type="term" value="C:endomembrane system"/>
    <property type="evidence" value="ECO:0007669"/>
    <property type="project" value="TreeGrafter"/>
</dbReference>
<comment type="similarity">
    <text evidence="9">Belongs to the monovalent cation:proton antiporter 2 (CPA2) transporter (TC 2.A.37) family. CHX (TC 2.A.37.4) subfamily.</text>
</comment>
<keyword evidence="13" id="KW-1185">Reference proteome</keyword>
<evidence type="ECO:0000313" key="13">
    <source>
        <dbReference type="Proteomes" id="UP001374584"/>
    </source>
</evidence>
<feature type="transmembrane region" description="Helical" evidence="10">
    <location>
        <begin position="154"/>
        <end position="176"/>
    </location>
</feature>
<keyword evidence="6 10" id="KW-1133">Transmembrane helix</keyword>
<comment type="caution">
    <text evidence="12">The sequence shown here is derived from an EMBL/GenBank/DDBJ whole genome shotgun (WGS) entry which is preliminary data.</text>
</comment>
<evidence type="ECO:0000256" key="7">
    <source>
        <dbReference type="ARBA" id="ARBA00023065"/>
    </source>
</evidence>
<comment type="subcellular location">
    <subcellularLocation>
        <location evidence="1">Membrane</location>
        <topology evidence="1">Multi-pass membrane protein</topology>
    </subcellularLocation>
</comment>
<dbReference type="Proteomes" id="UP001374584">
    <property type="component" value="Unassembled WGS sequence"/>
</dbReference>
<keyword evidence="4 10" id="KW-0812">Transmembrane</keyword>
<protein>
    <recommendedName>
        <fullName evidence="11">Cation/H+ exchanger transmembrane domain-containing protein</fullName>
    </recommendedName>
</protein>
<evidence type="ECO:0000256" key="10">
    <source>
        <dbReference type="SAM" id="Phobius"/>
    </source>
</evidence>
<feature type="transmembrane region" description="Helical" evidence="10">
    <location>
        <begin position="223"/>
        <end position="246"/>
    </location>
</feature>
<dbReference type="Pfam" id="PF00999">
    <property type="entry name" value="Na_H_Exchanger"/>
    <property type="match status" value="1"/>
</dbReference>
<dbReference type="GO" id="GO:1902600">
    <property type="term" value="P:proton transmembrane transport"/>
    <property type="evidence" value="ECO:0007669"/>
    <property type="project" value="InterPro"/>
</dbReference>
<feature type="transmembrane region" description="Helical" evidence="10">
    <location>
        <begin position="89"/>
        <end position="109"/>
    </location>
</feature>
<proteinExistence type="inferred from homology"/>
<evidence type="ECO:0000256" key="5">
    <source>
        <dbReference type="ARBA" id="ARBA00022958"/>
    </source>
</evidence>
<keyword evidence="7" id="KW-0406">Ion transport</keyword>
<dbReference type="GO" id="GO:0006813">
    <property type="term" value="P:potassium ion transport"/>
    <property type="evidence" value="ECO:0007669"/>
    <property type="project" value="UniProtKB-KW"/>
</dbReference>
<dbReference type="PANTHER" id="PTHR32468">
    <property type="entry name" value="CATION/H + ANTIPORTER"/>
    <property type="match status" value="1"/>
</dbReference>
<dbReference type="InterPro" id="IPR038770">
    <property type="entry name" value="Na+/solute_symporter_sf"/>
</dbReference>
<dbReference type="GO" id="GO:0006885">
    <property type="term" value="P:regulation of pH"/>
    <property type="evidence" value="ECO:0007669"/>
    <property type="project" value="TreeGrafter"/>
</dbReference>
<feature type="transmembrane region" description="Helical" evidence="10">
    <location>
        <begin position="401"/>
        <end position="421"/>
    </location>
</feature>
<keyword evidence="8 10" id="KW-0472">Membrane</keyword>
<feature type="transmembrane region" description="Helical" evidence="10">
    <location>
        <begin position="56"/>
        <end position="77"/>
    </location>
</feature>
<feature type="transmembrane region" description="Helical" evidence="10">
    <location>
        <begin position="433"/>
        <end position="456"/>
    </location>
</feature>
<evidence type="ECO:0000259" key="11">
    <source>
        <dbReference type="Pfam" id="PF00999"/>
    </source>
</evidence>
<dbReference type="InterPro" id="IPR006153">
    <property type="entry name" value="Cation/H_exchanger_TM"/>
</dbReference>
<keyword evidence="5" id="KW-0630">Potassium</keyword>
<feature type="transmembrane region" description="Helical" evidence="10">
    <location>
        <begin position="291"/>
        <end position="321"/>
    </location>
</feature>
<feature type="transmembrane region" description="Helical" evidence="10">
    <location>
        <begin position="121"/>
        <end position="142"/>
    </location>
</feature>
<reference evidence="12 13" key="1">
    <citation type="submission" date="2024-01" db="EMBL/GenBank/DDBJ databases">
        <title>The genomes of 5 underutilized Papilionoideae crops provide insights into root nodulation and disease resistanc.</title>
        <authorList>
            <person name="Jiang F."/>
        </authorList>
    </citation>
    <scope>NUCLEOTIDE SEQUENCE [LARGE SCALE GENOMIC DNA]</scope>
    <source>
        <strain evidence="12">JINMINGXINNONG_FW02</strain>
        <tissue evidence="12">Leaves</tissue>
    </source>
</reference>
<sequence>MLPKEKRAENITIMQTPRAGNGTITSYWDSHGHWQVCVQNDRNVGSYGIFIGDRPFAFVLPVTLFQLFTFNLISRTIYFLLRPIRTPKFICNLLGGIILGPTFLGRNKAYSNALFPERQSAVLVFSALVGGLYFLFLVALKMDVLMTIRAAKSTWPLGLIPFLASFGVMIAFLRVFYNPSELSASQKFVSSISMTVAMAISNFPVISDALIELNLIATELGQIALSSSMINDIILGLFIVVHSFAYEPELKISMNLLGNWSLFMSFMYFVMRPTMKLISRITPVGKPVNEVYVVFILLMVLVMSAVGDMMGVTCLMGPLVLGLVIPSGPPLGTTLVEKSEVLVAHFLLPFFFMYVGMKTDLSALRDWRLFLTLQSVFFAGDLAKLLTCVLISLMHNIRPRYGTLLGLTLNIKGITQLIGFVRLQKVQIVDKETFSQLVFCVALITAIVTPLINLLYKHRPRVLQTACLYKGHVRTIQSIPRNTEFRIICCVHNEDNVRGVTALIEVCSPVLESPICIYAIHLIELLGKSTPILIPINNGLKSLSVNYPNTNHIMRAFENYSNNSSGPVTVIPYVNVAPYKSMHDAIINLAEDKMVPFIIIPFPENDNVNILGHVAASIRRMNASFQAQVPCSLGILVDKHSRLGTFNSDVLFNVGIFFIGGADDREALALGMRMLEREKTRVSLFRFVVNNKGYGSKIVLTREERQEEEEDMLMDEGLIDEFKGMKYGSGNVSWYEIFVEDGVEVLDAVHSLEGDYDLVMVGRRHNDGSLDSEDMGTFIENAAVLGILGDMLSSTEFCIGMIPVLVTQCGGVKLTNSNKLDKIASANLSQKSFSL</sequence>
<organism evidence="12 13">
    <name type="scientific">Phaseolus coccineus</name>
    <name type="common">Scarlet runner bean</name>
    <name type="synonym">Phaseolus multiflorus</name>
    <dbReference type="NCBI Taxonomy" id="3886"/>
    <lineage>
        <taxon>Eukaryota</taxon>
        <taxon>Viridiplantae</taxon>
        <taxon>Streptophyta</taxon>
        <taxon>Embryophyta</taxon>
        <taxon>Tracheophyta</taxon>
        <taxon>Spermatophyta</taxon>
        <taxon>Magnoliopsida</taxon>
        <taxon>eudicotyledons</taxon>
        <taxon>Gunneridae</taxon>
        <taxon>Pentapetalae</taxon>
        <taxon>rosids</taxon>
        <taxon>fabids</taxon>
        <taxon>Fabales</taxon>
        <taxon>Fabaceae</taxon>
        <taxon>Papilionoideae</taxon>
        <taxon>50 kb inversion clade</taxon>
        <taxon>NPAAA clade</taxon>
        <taxon>indigoferoid/millettioid clade</taxon>
        <taxon>Phaseoleae</taxon>
        <taxon>Phaseolus</taxon>
    </lineage>
</organism>
<feature type="domain" description="Cation/H+ exchanger transmembrane" evidence="11">
    <location>
        <begin position="76"/>
        <end position="451"/>
    </location>
</feature>
<evidence type="ECO:0000256" key="8">
    <source>
        <dbReference type="ARBA" id="ARBA00023136"/>
    </source>
</evidence>
<feature type="transmembrane region" description="Helical" evidence="10">
    <location>
        <begin position="252"/>
        <end position="270"/>
    </location>
</feature>
<dbReference type="GO" id="GO:0015297">
    <property type="term" value="F:antiporter activity"/>
    <property type="evidence" value="ECO:0007669"/>
    <property type="project" value="InterPro"/>
</dbReference>
<gene>
    <name evidence="12" type="ORF">VNO80_04869</name>
</gene>
<evidence type="ECO:0000313" key="12">
    <source>
        <dbReference type="EMBL" id="KAK7379410.1"/>
    </source>
</evidence>
<dbReference type="EMBL" id="JAYMYR010000002">
    <property type="protein sequence ID" value="KAK7379410.1"/>
    <property type="molecule type" value="Genomic_DNA"/>
</dbReference>
<dbReference type="AlphaFoldDB" id="A0AAN9NU74"/>
<feature type="transmembrane region" description="Helical" evidence="10">
    <location>
        <begin position="341"/>
        <end position="357"/>
    </location>
</feature>
<evidence type="ECO:0000256" key="6">
    <source>
        <dbReference type="ARBA" id="ARBA00022989"/>
    </source>
</evidence>
<dbReference type="Gene3D" id="1.20.1530.20">
    <property type="match status" value="1"/>
</dbReference>
<evidence type="ECO:0000256" key="3">
    <source>
        <dbReference type="ARBA" id="ARBA00022538"/>
    </source>
</evidence>
<feature type="transmembrane region" description="Helical" evidence="10">
    <location>
        <begin position="369"/>
        <end position="395"/>
    </location>
</feature>